<evidence type="ECO:0000313" key="2">
    <source>
        <dbReference type="EMBL" id="EGW20732.1"/>
    </source>
</evidence>
<dbReference type="STRING" id="697282.Mettu_3881"/>
<gene>
    <name evidence="2" type="ORF">Mettu_3881</name>
</gene>
<dbReference type="Proteomes" id="UP000004664">
    <property type="component" value="Unassembled WGS sequence"/>
</dbReference>
<dbReference type="RefSeq" id="WP_006893105.1">
    <property type="nucleotide sequence ID" value="NZ_JH109153.1"/>
</dbReference>
<dbReference type="HOGENOM" id="CLU_127685_1_1_6"/>
<dbReference type="OrthoDB" id="5571890at2"/>
<organism evidence="2 3">
    <name type="scientific">Methylobacter tundripaludum (strain ATCC BAA-1195 / DSM 17260 / SV96)</name>
    <dbReference type="NCBI Taxonomy" id="697282"/>
    <lineage>
        <taxon>Bacteria</taxon>
        <taxon>Pseudomonadati</taxon>
        <taxon>Pseudomonadota</taxon>
        <taxon>Gammaproteobacteria</taxon>
        <taxon>Methylococcales</taxon>
        <taxon>Methylococcaceae</taxon>
        <taxon>Methylobacter</taxon>
    </lineage>
</organism>
<protein>
    <recommendedName>
        <fullName evidence="4">DUF1640 domain-containing protein</fullName>
    </recommendedName>
</protein>
<dbReference type="AlphaFoldDB" id="G3J0L0"/>
<accession>G3J0L0</accession>
<evidence type="ECO:0000313" key="3">
    <source>
        <dbReference type="Proteomes" id="UP000004664"/>
    </source>
</evidence>
<name>G3J0L0_METTV</name>
<proteinExistence type="predicted"/>
<evidence type="ECO:0000256" key="1">
    <source>
        <dbReference type="SAM" id="Phobius"/>
    </source>
</evidence>
<keyword evidence="3" id="KW-1185">Reference proteome</keyword>
<dbReference type="EMBL" id="JH109153">
    <property type="protein sequence ID" value="EGW20732.1"/>
    <property type="molecule type" value="Genomic_DNA"/>
</dbReference>
<keyword evidence="1" id="KW-0812">Transmembrane</keyword>
<reference evidence="2 3" key="1">
    <citation type="submission" date="2011-06" db="EMBL/GenBank/DDBJ databases">
        <title>Genomic sequence of Methylobacter tundripaludum SV96.</title>
        <authorList>
            <consortium name="US DOE Joint Genome Institute"/>
            <person name="Lucas S."/>
            <person name="Han J."/>
            <person name="Lapidus A."/>
            <person name="Cheng J.-F."/>
            <person name="Goodwin L."/>
            <person name="Pitluck S."/>
            <person name="Held B."/>
            <person name="Detter J.C."/>
            <person name="Han C."/>
            <person name="Tapia R."/>
            <person name="Land M."/>
            <person name="Hauser L."/>
            <person name="Kyrpides N."/>
            <person name="Ivanova N."/>
            <person name="Ovchinnikova G."/>
            <person name="Pagani I."/>
            <person name="Klotz M.G."/>
            <person name="Dispirito A.A."/>
            <person name="Murrell J.C."/>
            <person name="Dunfield P."/>
            <person name="Kalyuzhnaya M.G."/>
            <person name="Svenning M."/>
            <person name="Trotsenko Y.A."/>
            <person name="Stein L.Y."/>
            <person name="Woyke T."/>
        </authorList>
    </citation>
    <scope>NUCLEOTIDE SEQUENCE [LARGE SCALE GENOMIC DNA]</scope>
    <source>
        <strain evidence="3">ATCC BAA-1195 / DSM 17260 / SV96</strain>
    </source>
</reference>
<sequence length="98" mass="10834">MTTLAFDTYAYIRKLKESGIPEEQARAQVEALSLALEQFQSELHLSESATKQDIRESELTLELKIAETKAELVRWIVGAGFLQTALIAALLIKLSAGI</sequence>
<dbReference type="eggNOG" id="ENOG50302Y1">
    <property type="taxonomic scope" value="Bacteria"/>
</dbReference>
<dbReference type="Gene3D" id="1.20.5.340">
    <property type="match status" value="1"/>
</dbReference>
<keyword evidence="1" id="KW-0472">Membrane</keyword>
<feature type="transmembrane region" description="Helical" evidence="1">
    <location>
        <begin position="72"/>
        <end position="92"/>
    </location>
</feature>
<keyword evidence="1" id="KW-1133">Transmembrane helix</keyword>
<evidence type="ECO:0008006" key="4">
    <source>
        <dbReference type="Google" id="ProtNLM"/>
    </source>
</evidence>